<dbReference type="PANTHER" id="PTHR31270">
    <property type="entry name" value="GLUTAMINYL-PEPTIDE CYCLOTRANSFERASE"/>
    <property type="match status" value="1"/>
</dbReference>
<organism evidence="1 2">
    <name type="scientific">Psychroflexus salis</name>
    <dbReference type="NCBI Taxonomy" id="1526574"/>
    <lineage>
        <taxon>Bacteria</taxon>
        <taxon>Pseudomonadati</taxon>
        <taxon>Bacteroidota</taxon>
        <taxon>Flavobacteriia</taxon>
        <taxon>Flavobacteriales</taxon>
        <taxon>Flavobacteriaceae</taxon>
        <taxon>Psychroflexus</taxon>
    </lineage>
</organism>
<gene>
    <name evidence="1" type="ORF">GCM10010831_15360</name>
</gene>
<accession>A0A917E8X8</accession>
<dbReference type="InterPro" id="IPR007788">
    <property type="entry name" value="QCT"/>
</dbReference>
<proteinExistence type="predicted"/>
<dbReference type="SUPFAM" id="SSF50969">
    <property type="entry name" value="YVTN repeat-like/Quinoprotein amine dehydrogenase"/>
    <property type="match status" value="1"/>
</dbReference>
<dbReference type="PANTHER" id="PTHR31270:SF1">
    <property type="entry name" value="GLUTAMINYL-PEPTIDE CYCLOTRANSFERASE"/>
    <property type="match status" value="1"/>
</dbReference>
<dbReference type="AlphaFoldDB" id="A0A917E8X8"/>
<reference evidence="1 2" key="1">
    <citation type="journal article" date="2014" name="Int. J. Syst. Evol. Microbiol.">
        <title>Complete genome sequence of Corynebacterium casei LMG S-19264T (=DSM 44701T), isolated from a smear-ripened cheese.</title>
        <authorList>
            <consortium name="US DOE Joint Genome Institute (JGI-PGF)"/>
            <person name="Walter F."/>
            <person name="Albersmeier A."/>
            <person name="Kalinowski J."/>
            <person name="Ruckert C."/>
        </authorList>
    </citation>
    <scope>NUCLEOTIDE SEQUENCE [LARGE SCALE GENOMIC DNA]</scope>
    <source>
        <strain evidence="1 2">CGMCC 1.12925</strain>
    </source>
</reference>
<keyword evidence="2" id="KW-1185">Reference proteome</keyword>
<dbReference type="InterPro" id="IPR015943">
    <property type="entry name" value="WD40/YVTN_repeat-like_dom_sf"/>
</dbReference>
<evidence type="ECO:0000313" key="1">
    <source>
        <dbReference type="EMBL" id="GGE14951.1"/>
    </source>
</evidence>
<dbReference type="InterPro" id="IPR011044">
    <property type="entry name" value="Quino_amine_DH_bsu"/>
</dbReference>
<dbReference type="Proteomes" id="UP000599688">
    <property type="component" value="Unassembled WGS sequence"/>
</dbReference>
<comment type="caution">
    <text evidence="1">The sequence shown here is derived from an EMBL/GenBank/DDBJ whole genome shotgun (WGS) entry which is preliminary data.</text>
</comment>
<evidence type="ECO:0000313" key="2">
    <source>
        <dbReference type="Proteomes" id="UP000599688"/>
    </source>
</evidence>
<dbReference type="RefSeq" id="WP_188406245.1">
    <property type="nucleotide sequence ID" value="NZ_BMGL01000008.1"/>
</dbReference>
<dbReference type="Gene3D" id="2.130.10.10">
    <property type="entry name" value="YVTN repeat-like/Quinoprotein amine dehydrogenase"/>
    <property type="match status" value="1"/>
</dbReference>
<dbReference type="GO" id="GO:0016603">
    <property type="term" value="F:glutaminyl-peptide cyclotransferase activity"/>
    <property type="evidence" value="ECO:0007669"/>
    <property type="project" value="InterPro"/>
</dbReference>
<dbReference type="EMBL" id="BMGL01000008">
    <property type="protein sequence ID" value="GGE14951.1"/>
    <property type="molecule type" value="Genomic_DNA"/>
</dbReference>
<dbReference type="Pfam" id="PF05096">
    <property type="entry name" value="Glu_cyclase_2"/>
    <property type="match status" value="1"/>
</dbReference>
<protein>
    <submittedName>
        <fullName evidence="1">Glutamine cyclotransferase</fullName>
    </submittedName>
</protein>
<sequence>MRFLKHLFFIFLAFNLLSCEDDLAKQIQLKFPDNQTKVQIGSKLNATLFIPKEGTISGEITLQGQKFPINNTRIEIPISTNLLLGKHQLKLDFKFNKEEFRLQKEIEIINNQPPKLMGYSIVNTYPHNAKAYTQGLEFVGDTLYEGTGQYKQSSLRKVDYKTGKVLQKINLPDRVFGEGVSILNGKIYQLTWRSGYGFIYDLTTFEELDKFAFNNSAEGWGLCNDGERFYKSDGTDKIWILEPETMKELSYIQPTTDNGTNKQLNELEWVNGKIYANTYQRDGVAIINPKNGAIDAVIDFRGLRDLINKPADFDPQNHVLNGIAVHPETGNLFVTGKNWDKLFEVEIYEK</sequence>
<name>A0A917E8X8_9FLAO</name>